<evidence type="ECO:0000313" key="9">
    <source>
        <dbReference type="EMBL" id="GFS05650.1"/>
    </source>
</evidence>
<feature type="region of interest" description="Disordered" evidence="6">
    <location>
        <begin position="3538"/>
        <end position="3815"/>
    </location>
</feature>
<dbReference type="SUPFAM" id="SSF57997">
    <property type="entry name" value="Tropomyosin"/>
    <property type="match status" value="1"/>
</dbReference>
<feature type="coiled-coil region" evidence="5">
    <location>
        <begin position="734"/>
        <end position="796"/>
    </location>
</feature>
<organism evidence="9 10">
    <name type="scientific">Elysia marginata</name>
    <dbReference type="NCBI Taxonomy" id="1093978"/>
    <lineage>
        <taxon>Eukaryota</taxon>
        <taxon>Metazoa</taxon>
        <taxon>Spiralia</taxon>
        <taxon>Lophotrochozoa</taxon>
        <taxon>Mollusca</taxon>
        <taxon>Gastropoda</taxon>
        <taxon>Heterobranchia</taxon>
        <taxon>Euthyneura</taxon>
        <taxon>Panpulmonata</taxon>
        <taxon>Sacoglossa</taxon>
        <taxon>Placobranchoidea</taxon>
        <taxon>Plakobranchidae</taxon>
        <taxon>Elysia</taxon>
    </lineage>
</organism>
<feature type="coiled-coil region" evidence="5">
    <location>
        <begin position="1397"/>
        <end position="1445"/>
    </location>
</feature>
<feature type="compositionally biased region" description="Basic and acidic residues" evidence="6">
    <location>
        <begin position="3643"/>
        <end position="3654"/>
    </location>
</feature>
<dbReference type="CDD" id="cd00063">
    <property type="entry name" value="FN3"/>
    <property type="match status" value="1"/>
</dbReference>
<feature type="coiled-coil region" evidence="5">
    <location>
        <begin position="4184"/>
        <end position="4228"/>
    </location>
</feature>
<feature type="compositionally biased region" description="Low complexity" evidence="6">
    <location>
        <begin position="22"/>
        <end position="32"/>
    </location>
</feature>
<feature type="coiled-coil region" evidence="5">
    <location>
        <begin position="4076"/>
        <end position="4148"/>
    </location>
</feature>
<feature type="region of interest" description="Disordered" evidence="6">
    <location>
        <begin position="4507"/>
        <end position="4535"/>
    </location>
</feature>
<dbReference type="PROSITE" id="PS50002">
    <property type="entry name" value="SH3"/>
    <property type="match status" value="2"/>
</dbReference>
<feature type="domain" description="Fibronectin type-III" evidence="8">
    <location>
        <begin position="4584"/>
        <end position="4682"/>
    </location>
</feature>
<dbReference type="SUPFAM" id="SSF49265">
    <property type="entry name" value="Fibronectin type III"/>
    <property type="match status" value="1"/>
</dbReference>
<feature type="region of interest" description="Disordered" evidence="6">
    <location>
        <begin position="1"/>
        <end position="82"/>
    </location>
</feature>
<dbReference type="Gene3D" id="2.30.30.40">
    <property type="entry name" value="SH3 Domains"/>
    <property type="match status" value="2"/>
</dbReference>
<feature type="compositionally biased region" description="Polar residues" evidence="6">
    <location>
        <begin position="3795"/>
        <end position="3807"/>
    </location>
</feature>
<feature type="compositionally biased region" description="Basic residues" evidence="6">
    <location>
        <begin position="280"/>
        <end position="289"/>
    </location>
</feature>
<feature type="compositionally biased region" description="Low complexity" evidence="6">
    <location>
        <begin position="167"/>
        <end position="181"/>
    </location>
</feature>
<gene>
    <name evidence="9" type="ORF">ElyMa_001205200</name>
</gene>
<dbReference type="PANTHER" id="PTHR14234:SF19">
    <property type="entry name" value="RIM-BINDING PROTEIN, ISOFORM F"/>
    <property type="match status" value="1"/>
</dbReference>
<feature type="coiled-coil region" evidence="5">
    <location>
        <begin position="1476"/>
        <end position="1807"/>
    </location>
</feature>
<evidence type="ECO:0000256" key="2">
    <source>
        <dbReference type="ARBA" id="ARBA00022443"/>
    </source>
</evidence>
<feature type="coiled-coil region" evidence="5">
    <location>
        <begin position="881"/>
        <end position="1289"/>
    </location>
</feature>
<comment type="similarity">
    <text evidence="1">Belongs to the RIMBP family.</text>
</comment>
<feature type="coiled-coil region" evidence="5">
    <location>
        <begin position="1323"/>
        <end position="1357"/>
    </location>
</feature>
<evidence type="ECO:0000256" key="1">
    <source>
        <dbReference type="ARBA" id="ARBA00010749"/>
    </source>
</evidence>
<dbReference type="PROSITE" id="PS50853">
    <property type="entry name" value="FN3"/>
    <property type="match status" value="1"/>
</dbReference>
<feature type="compositionally biased region" description="Basic and acidic residues" evidence="6">
    <location>
        <begin position="2858"/>
        <end position="2871"/>
    </location>
</feature>
<keyword evidence="2 4" id="KW-0728">SH3 domain</keyword>
<feature type="non-terminal residue" evidence="9">
    <location>
        <position position="1"/>
    </location>
</feature>
<dbReference type="Proteomes" id="UP000762676">
    <property type="component" value="Unassembled WGS sequence"/>
</dbReference>
<feature type="region of interest" description="Disordered" evidence="6">
    <location>
        <begin position="2913"/>
        <end position="2962"/>
    </location>
</feature>
<sequence>NQPCPEADIQNVRDAEWDKGTQQQQQQQQQEQRGVGGLGNATTTAEREGGDGADQSDSQGEEEEEEEEEEGEDGRQDRHSSALCLLLDSLTQQQHKLQLTTSGLGPGMDKLRADLAALLKGKGSEADTLLKRLDNITREEKSRCEALEFMAHELQMKVISLQQEMDSPQAKQGKAKAAQKSSKADNSMSAALAREKQENLELKAELEKLTDSQSSLADQERKLREELTVWKTQYDRVKHQFDLQLKRPAFGTTDISVQTSGNHFSPAKTLSPPLAELTRKNSKDRKSRPRSGDDPTATKRRRSCYDILSENDRPPPGPKLKSTRSFGDLKLGSCQFSPNKVEDYKPTKEGFQVMVLSMEENNDKENRYSAAMREEIVALNAENAQLKDRLNQSAVSKFNVEEADQGEQQHMLLDRMNRFESEAGLLRVENEALRSKIRHQRISEDSGSDSGSVGGQFTEMEECLENLREQLEAREASERQLRERLRLVESCAEEAEAAEMAARERFENLFAREAENSRQVRQMQQTCRELKDILVDKEIMEQGLTDKVDFLQRAEAAATQRVDELEAEVKDLRAQLQEAARLADDFEFAGAGGANQRELNKIQELKHQMTFLETDNKALQARVAELEENEETLRENWRKVAEVDFSRIQSLDEKVKTLENLNKQLKADLAEAQEYFVINTVAETSLAAELANSQSQLPTGLLTGLLPVESGEQVALSDTVDGAEGGEDANLSGMVRKDSEKRTLRDKLKTLERQLSDVAEKKNTTIENLQEKIVGLKENEIKLSETISEMEMTEREIRAKLALYESSEVTVEKMLKYQSKIEELRTSQESLLDQLETMENQEMTLQEKMQEMERTLRGKIVTLEVEIKGFKTRELKDAGRIRELEKQEKELTEKTAQQAEKENGLYVKISSLMDEVKTFKSQVETLREQLTDKEDKVRKAKLLEVKFLEIEMEYGKKMSDLSSKLRRKEEDLRQKEVAHEEEMSALKEEFLARDNEHSSKIASLEDQVSEKENEISLTVAKLNKQLNEVSGERHAYESQVSDLTVQNQRIKSRQSELEKDVLSLKEEVSELNLSKRDSQSKISELEEQLNVEKGRTEEAENEIKTLKDVLVKEKRVMADLEREVSSLTAELSEKSKNIESRIEKESEFDKEKETAANELRVKNERISELENQLKKQSESVAQMETKYEQLLSDIHVKERQLSDLEGEHEKKQEEMLNQLNSFKSSMSEKELKFNEENGVLLSRCEKLEKELNSLKEDIADLESEKIVMEENHALKVASLEEEQKVLEEELRNKILFLNTQLNQEVETREAEKSAALHHSSQREQSLSLEVAKMKKELESHKKDLVEKLCELEHKNKEQCELSLQLSNTKHSSERLRHEFEVFKDLAKDTESKLRLDISEKEDIVGKLQAELDEVKESKQKMELELAQKENLMVDASSENVKLAEEKHREISKLLEENAVKDQLVQEHIQKSESTVLQCKQEHQTQVESLLKKLEDESEKCKQVEESKQELHERVEDLESQIQTLELYLSEVNFKLDSKSSQCRKREEELEVALGEQERNMNEIKTLKEQLERTKGELEKKKVEVSQKVTECSDSLSLVSAKQQELENARTELKKHLKDIEHYKTVVQDKEKELEAKDQDHQVLISDFDKLSKQYQERDTDCKEVKSELTGYKFKLNEAENRDRELEAKCTSLKMQLEERFAQAQQGENILQAKERDRQELAQRFTQLEEQVNAMAEEADIYKNKAAEKEQKCKYLESVKNEIQQKVSHLEQVIVQKDKDSEDVRTENQTLLSKFKETEELLVKTEKQLEISQDSSRQLSEKLLANEEQLSFHGQQVTELQGQLHILQETLQKRETFHKDTESGLQTLEQQHLEAKIECQNLKSKVSYFQDMSSRNQALRDHSEERLKEVELALDQSRAELLETQNCLSAKETHYTQIVTELESAKQLLLSSQEESRQLSEKVEQAEQEMVQLQKINSQISESEAIFRVNLAEKITLCNNLEEQSKSTSEKFAESERKIYEAISAYETLNIEKGALQDRNTALANDLSSCQEQISTLEEQNESLIVERDQCLSRLNHLEEEKFNLKEQCNELCAKNDQLETDISNLQQEVHLKSEEKFIVEKASEEREKSAKEIKTKAKEQEEQIEKYHEERQTLESRLREAESMCRDLKSDLDAVNEEMSNSAQNILEMEDQLKEKCSENEVLKSNLVTLEAKNASSVEEKDHLEQVNALQDEIEMFRKLEADIQEKLRLLEAELKAAKEQEHCMSHRVEDLERREKELLEQMADIEATVIIPLETENQELRDEVGIVKQERDEALAKVGKWDDGTHRDEEDIQQALEHAHKSLEDALMQRDELEKKVTILMEDVGTLEAERDSMSKKIADLHTSVEDMAEKCEVAEVEVERLRELERQTSVVEEAETSLMDQVLDLEARELQLSQELQGLKQREVLSVASQTEDTEDLTDRLNYLEQKVQVLQDAEGRYVDTIFELEEVKTSLQAKLMEIKDKDVNAVDHVDRNVLSSNSETPSASCSENLSSSTLLTSFASINLGHTPQDPEVLGSSDYSNGANSILTETSISNTRDKDDIVPDNIIHIQNQNKELAHELQEKSQNIEQLKTKLELLQDSEARLMERLLEVEEQNSQEKEKDSELPPEIKHTIETLKEENEFLAESVENYKKLYKEEREKTNALNDRVLEDSSVHHELEEAREELSAMQCKIESMQSEHAEMIVKKKEHEAEVTALLEQKEAELQYQTAQFQTQERTLQHRNAELEEKMLGLQKLLASVEGKLSESQLRDSSLLQESTRLQEREAQLQQQVSVLQLREQDLEQQLRDLDRQVQEQRRRLEDDHSGQSDSGISGDSSKTRYDSFDKDTKPVRSPSPVIEETFSSKASISLNRHPSATSPPQLTAEPALISQRTAPSFTHPTHTTTYSSRSPAHSPVSHAQGPAPVAPPRTRGRRSRPTSIDSVSQEELMFLVEELQSREAALKRRVLDLEAITDVDLPQRVDELERENKQLQDSLAQVRLGTPQNHLENIGSSHVEEKGETYLSLTNPPYFYSRSDTNNNSNARGRKYSDSTMLDKPGEVLQQRVKELEQLDTINRNQLSELERDREVLHEIARKDKALIHDLNVRIRELQLSERSLKEQVTSLEVSESSLFSRCEDLDATRVRLEDRVHELEVHERRLRELVRRLKLDEERWLGRSGGMETALGELSASESQLKRLLQDSEMEKGGLAERTAYMEARVRELETVEASLAQKVKVLQSSEANLQKKLSQLENSEAAAHSKAGELDVLNADLSQRLQAGLEERAMLAQHLQQLHGQIQELDRRLLASRDSELAYKQHVESLQKNESSLQKRVREFELREIDSQARVRELEQTQEILGDKMAALQRSENRLKYRVQELEGMGGQIPGELTPAQKQKVPQKLEDCQKRVVVLQNHVENLQSQLRENIKHSQQTLASKDGAQTVSVPVAELSQLRARSTLLEEATYQMEELEHLNEELNNTILKLREGKGASGHEVEVEVLKRRLASYKACISRLKSSLSSGQATSLVDPEQDSGPDGETLPARHLRGLESERVLQSVRGLEGGKAKGLPRPSKPGLTTQESPMVQSKVASTASSAPISLDLSLTEESSNEMDQSKGSSKATPNQEESHWRAIEARRVGTVAGSPRGGGATQPDTVPPKPVLVTGMSGEEVATSTPRPYSIGQQRGDKMSGGRVSTSEVEEVTVGLNLQSESELSSHHSHLNRTFDAAQNDTDSSLSPIPPPRRARKSAGSKGSARGATANLARPHHNSVGEDGGAASQDNSSSNESGDANASEPAYSSAGAVVAMTTTNQKLFFGKGQKKPLPHQPAGSSEVSASPAGPASPNKHSRAPLASFGGQDSFYLPSPTQDVDSLEDDDDAPPPPLPTSRPPGSEVQGEGSGESPSPTQGAGVRKDSPDTSTSGMSIRQRIAMIEKQLQSDQFDSRVDSDHELNWKTQAQENLKQVELLEKDNKHMKEDINKLEKELEEKRRHINTLEIWLSSLDDLLKNKNKQTDREMVEQLQLDLTKLRSELKRVGYRPEGDSMDPAALRTELEHRDREIVSKRYEVQNLAEELRRTKDECRSIEGMRRTALDSLRSLEQEVVALQEKELQLTEAVEELDELKTRFASQRQDLRKVLSDHTDLELTLQKTILERDHLRADLLEAQGARDGLSGRVEGAEARAQDLEGADTRCKALEERLDSLNELLIQRTEKTREVFEENLLLREKVHQGELELRRLRGLCDDFNNLSARYEELENHKEQAQKRLQPLQAQLERLARKCQQKDMLLLELGDELKHNSFRQSRALDELERMERGMNLEEYNTDFPQLTNGLTPQAPQMQQLRPHHSRSSSMEELDSHFNPLVTSRERRKRPTPYVNNRPRSADGILGSGRPDCGTGSPTSYHHHHPQQVAPFYQMPRRPMGMENIEGKFRAIADYDPSLFSQSGRPGLELELVEGDVVTVTGPMDRTGYYEGEVRGRSGLVPANYLLPLQSHTSGGALRTGPGAGGAPRSSGSGQSEDQSPEHILDMYNRLQQGGPAHRTQAPLNSGAPQEAWLPSHHHQRQASPTPDPPCNLHVRDGDDGDGTFLLSWQSPKLDDRGCNNGLQVLGYMVYVDNQEYEQVPSAGLCQVVLEGLRPGQSHTLAVQALCGGGQASPRAQLLFQGVVRPELGHQKDNDRLHQGKNGELREQRDLDTDLSSVLDKAHYKRGHKRKVLALYDYSPDRESPGDFPYLELAFQAGDVLTVYGEARPDGFLHGEVDGKRGLIPACFVENVLDSSRGARRVPASGGESREMTV</sequence>
<feature type="compositionally biased region" description="Low complexity" evidence="6">
    <location>
        <begin position="2848"/>
        <end position="2857"/>
    </location>
</feature>
<evidence type="ECO:0000259" key="8">
    <source>
        <dbReference type="PROSITE" id="PS50853"/>
    </source>
</evidence>
<evidence type="ECO:0000256" key="5">
    <source>
        <dbReference type="SAM" id="Coils"/>
    </source>
</evidence>
<evidence type="ECO:0000256" key="3">
    <source>
        <dbReference type="ARBA" id="ARBA00022737"/>
    </source>
</evidence>
<dbReference type="Gene3D" id="2.60.40.10">
    <property type="entry name" value="Immunoglobulins"/>
    <property type="match status" value="1"/>
</dbReference>
<name>A0AAV4I6V2_9GAST</name>
<dbReference type="InterPro" id="IPR001452">
    <property type="entry name" value="SH3_domain"/>
</dbReference>
<feature type="region of interest" description="Disordered" evidence="6">
    <location>
        <begin position="3054"/>
        <end position="3074"/>
    </location>
</feature>
<feature type="coiled-coil region" evidence="5">
    <location>
        <begin position="3303"/>
        <end position="3386"/>
    </location>
</feature>
<dbReference type="EMBL" id="BMAT01002374">
    <property type="protein sequence ID" value="GFS05650.1"/>
    <property type="molecule type" value="Genomic_DNA"/>
</dbReference>
<feature type="coiled-coil region" evidence="5">
    <location>
        <begin position="821"/>
        <end position="855"/>
    </location>
</feature>
<feature type="coiled-coil region" evidence="5">
    <location>
        <begin position="1864"/>
        <end position="2504"/>
    </location>
</feature>
<dbReference type="GO" id="GO:0045202">
    <property type="term" value="C:synapse"/>
    <property type="evidence" value="ECO:0007669"/>
    <property type="project" value="GOC"/>
</dbReference>
<dbReference type="InterPro" id="IPR040325">
    <property type="entry name" value="RIMBP1/2/3"/>
</dbReference>
<feature type="coiled-coil region" evidence="5">
    <location>
        <begin position="4253"/>
        <end position="4294"/>
    </location>
</feature>
<dbReference type="SUPFAM" id="SSF50044">
    <property type="entry name" value="SH3-domain"/>
    <property type="match status" value="2"/>
</dbReference>
<keyword evidence="5" id="KW-0175">Coiled coil</keyword>
<feature type="compositionally biased region" description="Polar residues" evidence="6">
    <location>
        <begin position="3622"/>
        <end position="3642"/>
    </location>
</feature>
<feature type="coiled-coil region" evidence="5">
    <location>
        <begin position="3121"/>
        <end position="3221"/>
    </location>
</feature>
<feature type="coiled-coil region" evidence="5">
    <location>
        <begin position="3973"/>
        <end position="4047"/>
    </location>
</feature>
<feature type="compositionally biased region" description="Polar residues" evidence="6">
    <location>
        <begin position="3744"/>
        <end position="3754"/>
    </location>
</feature>
<feature type="compositionally biased region" description="Polar residues" evidence="6">
    <location>
        <begin position="2913"/>
        <end position="2932"/>
    </location>
</feature>
<feature type="compositionally biased region" description="Acidic residues" evidence="6">
    <location>
        <begin position="59"/>
        <end position="72"/>
    </location>
</feature>
<comment type="caution">
    <text evidence="9">The sequence shown here is derived from an EMBL/GenBank/DDBJ whole genome shotgun (WGS) entry which is preliminary data.</text>
</comment>
<dbReference type="GO" id="GO:0007274">
    <property type="term" value="P:neuromuscular synaptic transmission"/>
    <property type="evidence" value="ECO:0007669"/>
    <property type="project" value="TreeGrafter"/>
</dbReference>
<dbReference type="InterPro" id="IPR036116">
    <property type="entry name" value="FN3_sf"/>
</dbReference>
<feature type="region of interest" description="Disordered" evidence="6">
    <location>
        <begin position="164"/>
        <end position="192"/>
    </location>
</feature>
<feature type="compositionally biased region" description="Low complexity" evidence="6">
    <location>
        <begin position="3708"/>
        <end position="3730"/>
    </location>
</feature>
<feature type="compositionally biased region" description="Polar residues" evidence="6">
    <location>
        <begin position="3593"/>
        <end position="3614"/>
    </location>
</feature>
<dbReference type="PANTHER" id="PTHR14234">
    <property type="entry name" value="RIM BINDING PROTEIN-RELATED"/>
    <property type="match status" value="1"/>
</dbReference>
<feature type="domain" description="SH3" evidence="7">
    <location>
        <begin position="4722"/>
        <end position="4789"/>
    </location>
</feature>
<feature type="compositionally biased region" description="Low complexity" evidence="6">
    <location>
        <begin position="4509"/>
        <end position="4529"/>
    </location>
</feature>
<dbReference type="Pfam" id="PF25523">
    <property type="entry name" value="Ig_RIMBP2"/>
    <property type="match status" value="1"/>
</dbReference>
<dbReference type="InterPro" id="IPR013783">
    <property type="entry name" value="Ig-like_fold"/>
</dbReference>
<feature type="region of interest" description="Disordered" evidence="6">
    <location>
        <begin position="4358"/>
        <end position="4421"/>
    </location>
</feature>
<keyword evidence="3" id="KW-0677">Repeat</keyword>
<feature type="compositionally biased region" description="Polar residues" evidence="6">
    <location>
        <begin position="3689"/>
        <end position="3700"/>
    </location>
</feature>
<evidence type="ECO:0000256" key="4">
    <source>
        <dbReference type="PROSITE-ProRule" id="PRU00192"/>
    </source>
</evidence>
<feature type="domain" description="SH3" evidence="7">
    <location>
        <begin position="4439"/>
        <end position="4506"/>
    </location>
</feature>
<evidence type="ECO:0000256" key="6">
    <source>
        <dbReference type="SAM" id="MobiDB-lite"/>
    </source>
</evidence>
<feature type="compositionally biased region" description="Polar residues" evidence="6">
    <location>
        <begin position="3055"/>
        <end position="3064"/>
    </location>
</feature>
<feature type="coiled-coil region" evidence="5">
    <location>
        <begin position="192"/>
        <end position="226"/>
    </location>
</feature>
<dbReference type="Gene3D" id="1.20.5.340">
    <property type="match status" value="1"/>
</dbReference>
<feature type="coiled-coil region" evidence="5">
    <location>
        <begin position="457"/>
        <end position="484"/>
    </location>
</feature>
<dbReference type="SMART" id="SM00326">
    <property type="entry name" value="SH3"/>
    <property type="match status" value="2"/>
</dbReference>
<feature type="compositionally biased region" description="Basic and acidic residues" evidence="6">
    <location>
        <begin position="2835"/>
        <end position="2847"/>
    </location>
</feature>
<feature type="region of interest" description="Disordered" evidence="6">
    <location>
        <begin position="2835"/>
        <end position="2878"/>
    </location>
</feature>
<dbReference type="InterPro" id="IPR003961">
    <property type="entry name" value="FN3_dom"/>
</dbReference>
<feature type="coiled-coil region" evidence="5">
    <location>
        <begin position="548"/>
        <end position="675"/>
    </location>
</feature>
<reference evidence="9 10" key="1">
    <citation type="journal article" date="2021" name="Elife">
        <title>Chloroplast acquisition without the gene transfer in kleptoplastic sea slugs, Plakobranchus ocellatus.</title>
        <authorList>
            <person name="Maeda T."/>
            <person name="Takahashi S."/>
            <person name="Yoshida T."/>
            <person name="Shimamura S."/>
            <person name="Takaki Y."/>
            <person name="Nagai Y."/>
            <person name="Toyoda A."/>
            <person name="Suzuki Y."/>
            <person name="Arimoto A."/>
            <person name="Ishii H."/>
            <person name="Satoh N."/>
            <person name="Nishiyama T."/>
            <person name="Hasebe M."/>
            <person name="Maruyama T."/>
            <person name="Minagawa J."/>
            <person name="Obokata J."/>
            <person name="Shigenobu S."/>
        </authorList>
    </citation>
    <scope>NUCLEOTIDE SEQUENCE [LARGE SCALE GENOMIC DNA]</scope>
</reference>
<accession>A0AAV4I6V2</accession>
<feature type="coiled-coil region" evidence="5">
    <location>
        <begin position="3478"/>
        <end position="3505"/>
    </location>
</feature>
<dbReference type="InterPro" id="IPR057884">
    <property type="entry name" value="FN3_RIM-BP1/2/3"/>
</dbReference>
<protein>
    <submittedName>
        <fullName evidence="9">Uncharacterized protein</fullName>
    </submittedName>
</protein>
<evidence type="ECO:0000259" key="7">
    <source>
        <dbReference type="PROSITE" id="PS50002"/>
    </source>
</evidence>
<dbReference type="Pfam" id="PF07653">
    <property type="entry name" value="SH3_2"/>
    <property type="match status" value="2"/>
</dbReference>
<proteinExistence type="inferred from homology"/>
<feature type="compositionally biased region" description="Low complexity" evidence="6">
    <location>
        <begin position="3905"/>
        <end position="3921"/>
    </location>
</feature>
<feature type="region of interest" description="Disordered" evidence="6">
    <location>
        <begin position="4549"/>
        <end position="4591"/>
    </location>
</feature>
<feature type="region of interest" description="Disordered" evidence="6">
    <location>
        <begin position="3832"/>
        <end position="3938"/>
    </location>
</feature>
<feature type="coiled-coil region" evidence="5">
    <location>
        <begin position="2973"/>
        <end position="3022"/>
    </location>
</feature>
<keyword evidence="10" id="KW-1185">Reference proteome</keyword>
<dbReference type="SMART" id="SM00060">
    <property type="entry name" value="FN3"/>
    <property type="match status" value="1"/>
</dbReference>
<dbReference type="InterPro" id="IPR036028">
    <property type="entry name" value="SH3-like_dom_sf"/>
</dbReference>
<evidence type="ECO:0000313" key="10">
    <source>
        <dbReference type="Proteomes" id="UP000762676"/>
    </source>
</evidence>
<feature type="region of interest" description="Disordered" evidence="6">
    <location>
        <begin position="257"/>
        <end position="325"/>
    </location>
</feature>